<dbReference type="PRINTS" id="PR00996">
    <property type="entry name" value="CHERMTFRASE"/>
</dbReference>
<dbReference type="Pfam" id="PF03705">
    <property type="entry name" value="CheR_N"/>
    <property type="match status" value="1"/>
</dbReference>
<keyword evidence="5" id="KW-0949">S-adenosyl-L-methionine</keyword>
<dbReference type="RefSeq" id="WP_092631418.1">
    <property type="nucleotide sequence ID" value="NZ_FNQT01000001.1"/>
</dbReference>
<dbReference type="SUPFAM" id="SSF47757">
    <property type="entry name" value="Chemotaxis receptor methyltransferase CheR, N-terminal domain"/>
    <property type="match status" value="1"/>
</dbReference>
<dbReference type="InterPro" id="IPR000780">
    <property type="entry name" value="CheR_MeTrfase"/>
</dbReference>
<dbReference type="InterPro" id="IPR050903">
    <property type="entry name" value="Bact_Chemotaxis_MeTrfase"/>
</dbReference>
<dbReference type="PROSITE" id="PS50123">
    <property type="entry name" value="CHER"/>
    <property type="match status" value="1"/>
</dbReference>
<organism evidence="7 8">
    <name type="scientific">Haloplanus vescus</name>
    <dbReference type="NCBI Taxonomy" id="555874"/>
    <lineage>
        <taxon>Archaea</taxon>
        <taxon>Methanobacteriati</taxon>
        <taxon>Methanobacteriota</taxon>
        <taxon>Stenosarchaea group</taxon>
        <taxon>Halobacteria</taxon>
        <taxon>Halobacteriales</taxon>
        <taxon>Haloferacaceae</taxon>
        <taxon>Haloplanus</taxon>
    </lineage>
</organism>
<dbReference type="InterPro" id="IPR029063">
    <property type="entry name" value="SAM-dependent_MTases_sf"/>
</dbReference>
<dbReference type="PANTHER" id="PTHR24422:SF10">
    <property type="entry name" value="CHEMOTAXIS PROTEIN METHYLTRANSFERASE 2"/>
    <property type="match status" value="1"/>
</dbReference>
<evidence type="ECO:0000256" key="1">
    <source>
        <dbReference type="ARBA" id="ARBA00001541"/>
    </source>
</evidence>
<dbReference type="Gene3D" id="3.40.50.150">
    <property type="entry name" value="Vaccinia Virus protein VP39"/>
    <property type="match status" value="1"/>
</dbReference>
<dbReference type="Gene3D" id="1.10.155.10">
    <property type="entry name" value="Chemotaxis receptor methyltransferase CheR, N-terminal domain"/>
    <property type="match status" value="1"/>
</dbReference>
<dbReference type="OrthoDB" id="10657at2157"/>
<name>A0A1H3WBT6_9EURY</name>
<proteinExistence type="predicted"/>
<dbReference type="InterPro" id="IPR036804">
    <property type="entry name" value="CheR_N_sf"/>
</dbReference>
<dbReference type="SMART" id="SM00138">
    <property type="entry name" value="MeTrc"/>
    <property type="match status" value="1"/>
</dbReference>
<evidence type="ECO:0000313" key="7">
    <source>
        <dbReference type="EMBL" id="SDZ83728.1"/>
    </source>
</evidence>
<evidence type="ECO:0000256" key="4">
    <source>
        <dbReference type="ARBA" id="ARBA00022679"/>
    </source>
</evidence>
<dbReference type="EMBL" id="FNQT01000001">
    <property type="protein sequence ID" value="SDZ83728.1"/>
    <property type="molecule type" value="Genomic_DNA"/>
</dbReference>
<keyword evidence="3 7" id="KW-0489">Methyltransferase</keyword>
<evidence type="ECO:0000313" key="8">
    <source>
        <dbReference type="Proteomes" id="UP000236755"/>
    </source>
</evidence>
<gene>
    <name evidence="7" type="ORF">SAMN04488065_0677</name>
</gene>
<keyword evidence="8" id="KW-1185">Reference proteome</keyword>
<feature type="domain" description="CheR-type methyltransferase" evidence="6">
    <location>
        <begin position="1"/>
        <end position="272"/>
    </location>
</feature>
<dbReference type="Pfam" id="PF01739">
    <property type="entry name" value="CheR"/>
    <property type="match status" value="1"/>
</dbReference>
<dbReference type="GO" id="GO:0032259">
    <property type="term" value="P:methylation"/>
    <property type="evidence" value="ECO:0007669"/>
    <property type="project" value="UniProtKB-KW"/>
</dbReference>
<dbReference type="InterPro" id="IPR022641">
    <property type="entry name" value="CheR_N"/>
</dbReference>
<dbReference type="AlphaFoldDB" id="A0A1H3WBT6"/>
<comment type="catalytic activity">
    <reaction evidence="1">
        <text>L-glutamyl-[protein] + S-adenosyl-L-methionine = [protein]-L-glutamate 5-O-methyl ester + S-adenosyl-L-homocysteine</text>
        <dbReference type="Rhea" id="RHEA:24452"/>
        <dbReference type="Rhea" id="RHEA-COMP:10208"/>
        <dbReference type="Rhea" id="RHEA-COMP:10311"/>
        <dbReference type="ChEBI" id="CHEBI:29973"/>
        <dbReference type="ChEBI" id="CHEBI:57856"/>
        <dbReference type="ChEBI" id="CHEBI:59789"/>
        <dbReference type="ChEBI" id="CHEBI:82795"/>
        <dbReference type="EC" id="2.1.1.80"/>
    </reaction>
</comment>
<dbReference type="Proteomes" id="UP000236755">
    <property type="component" value="Unassembled WGS sequence"/>
</dbReference>
<evidence type="ECO:0000256" key="3">
    <source>
        <dbReference type="ARBA" id="ARBA00022603"/>
    </source>
</evidence>
<dbReference type="InterPro" id="IPR022642">
    <property type="entry name" value="CheR_C"/>
</dbReference>
<evidence type="ECO:0000259" key="6">
    <source>
        <dbReference type="PROSITE" id="PS50123"/>
    </source>
</evidence>
<dbReference type="STRING" id="555874.SAMN04488065_0677"/>
<protein>
    <recommendedName>
        <fullName evidence="2">protein-glutamate O-methyltransferase</fullName>
        <ecNumber evidence="2">2.1.1.80</ecNumber>
    </recommendedName>
</protein>
<evidence type="ECO:0000256" key="5">
    <source>
        <dbReference type="ARBA" id="ARBA00022691"/>
    </source>
</evidence>
<keyword evidence="4 7" id="KW-0808">Transferase</keyword>
<dbReference type="GO" id="GO:0008983">
    <property type="term" value="F:protein-glutamate O-methyltransferase activity"/>
    <property type="evidence" value="ECO:0007669"/>
    <property type="project" value="UniProtKB-EC"/>
</dbReference>
<dbReference type="PANTHER" id="PTHR24422">
    <property type="entry name" value="CHEMOTAXIS PROTEIN METHYLTRANSFERASE"/>
    <property type="match status" value="1"/>
</dbReference>
<accession>A0A1H3WBT6</accession>
<evidence type="ECO:0000256" key="2">
    <source>
        <dbReference type="ARBA" id="ARBA00012534"/>
    </source>
</evidence>
<dbReference type="EC" id="2.1.1.80" evidence="2"/>
<dbReference type="SUPFAM" id="SSF53335">
    <property type="entry name" value="S-adenosyl-L-methionine-dependent methyltransferases"/>
    <property type="match status" value="1"/>
</dbReference>
<sequence>MSSDSSETDAAFDALLDHLESHLDFESSYYNESYLDRRISARMRRCDAETYDEYLDVVRSDPEEPEALLDSLSINVTSFYRNPEAWEPIRDALRELTDGRGRTTVWSAPCSDGREPYSLAMLALDDDEIRTRGLEIVGTDINADVLERARDGVYETTTTRDVASELEPLDDAERYVERDGDTFAVRSEVKDLVRFEQHDLIADEPKGDVDLALCRNLLIYINTASKRAVVDTVLSSLREGGYLVIGMTETLPRESRDAIETVDKRRRVYRRT</sequence>
<reference evidence="7 8" key="1">
    <citation type="submission" date="2016-10" db="EMBL/GenBank/DDBJ databases">
        <authorList>
            <person name="de Groot N.N."/>
        </authorList>
    </citation>
    <scope>NUCLEOTIDE SEQUENCE [LARGE SCALE GENOMIC DNA]</scope>
    <source>
        <strain evidence="7 8">CGMCC 1.8712</strain>
    </source>
</reference>